<evidence type="ECO:0000313" key="6">
    <source>
        <dbReference type="EMBL" id="CCX16346.1"/>
    </source>
</evidence>
<reference evidence="6 7" key="1">
    <citation type="journal article" date="2013" name="PLoS Genet.">
        <title>The genome and development-dependent transcriptomes of Pyronema confluens: a window into fungal evolution.</title>
        <authorList>
            <person name="Traeger S."/>
            <person name="Altegoer F."/>
            <person name="Freitag M."/>
            <person name="Gabaldon T."/>
            <person name="Kempken F."/>
            <person name="Kumar A."/>
            <person name="Marcet-Houben M."/>
            <person name="Poggeler S."/>
            <person name="Stajich J.E."/>
            <person name="Nowrousian M."/>
        </authorList>
    </citation>
    <scope>NUCLEOTIDE SEQUENCE [LARGE SCALE GENOMIC DNA]</scope>
    <source>
        <strain evidence="7">CBS 100304</strain>
        <tissue evidence="6">Vegetative mycelium</tissue>
    </source>
</reference>
<dbReference type="GO" id="GO:0046961">
    <property type="term" value="F:proton-transporting ATPase activity, rotational mechanism"/>
    <property type="evidence" value="ECO:0007669"/>
    <property type="project" value="InterPro"/>
</dbReference>
<evidence type="ECO:0000259" key="5">
    <source>
        <dbReference type="Pfam" id="PF11698"/>
    </source>
</evidence>
<dbReference type="Pfam" id="PF11698">
    <property type="entry name" value="V-ATPase_H_C"/>
    <property type="match status" value="1"/>
</dbReference>
<dbReference type="InterPro" id="IPR038497">
    <property type="entry name" value="ATPase_V1-cplx_hsu_C_sf"/>
</dbReference>
<dbReference type="GO" id="GO:0000221">
    <property type="term" value="C:vacuolar proton-transporting V-type ATPase, V1 domain"/>
    <property type="evidence" value="ECO:0007669"/>
    <property type="project" value="InterPro"/>
</dbReference>
<dbReference type="Pfam" id="PF03224">
    <property type="entry name" value="V-ATPase_H_N"/>
    <property type="match status" value="1"/>
</dbReference>
<gene>
    <name evidence="6" type="ORF">PCON_02942</name>
</gene>
<keyword evidence="7" id="KW-1185">Reference proteome</keyword>
<proteinExistence type="inferred from homology"/>
<dbReference type="STRING" id="1076935.U4LB29"/>
<name>U4LB29_PYROM</name>
<dbReference type="eggNOG" id="KOG2759">
    <property type="taxonomic scope" value="Eukaryota"/>
</dbReference>
<dbReference type="AlphaFoldDB" id="U4LB29"/>
<dbReference type="InterPro" id="IPR016024">
    <property type="entry name" value="ARM-type_fold"/>
</dbReference>
<dbReference type="SUPFAM" id="SSF48371">
    <property type="entry name" value="ARM repeat"/>
    <property type="match status" value="1"/>
</dbReference>
<dbReference type="Gene3D" id="1.25.10.10">
    <property type="entry name" value="Leucine-rich Repeat Variant"/>
    <property type="match status" value="1"/>
</dbReference>
<organism evidence="6 7">
    <name type="scientific">Pyronema omphalodes (strain CBS 100304)</name>
    <name type="common">Pyronema confluens</name>
    <dbReference type="NCBI Taxonomy" id="1076935"/>
    <lineage>
        <taxon>Eukaryota</taxon>
        <taxon>Fungi</taxon>
        <taxon>Dikarya</taxon>
        <taxon>Ascomycota</taxon>
        <taxon>Pezizomycotina</taxon>
        <taxon>Pezizomycetes</taxon>
        <taxon>Pezizales</taxon>
        <taxon>Pyronemataceae</taxon>
        <taxon>Pyronema</taxon>
    </lineage>
</organism>
<protein>
    <submittedName>
        <fullName evidence="6">Similar to V-type proton ATPase subunit H acc. no. O14265</fullName>
    </submittedName>
</protein>
<dbReference type="GO" id="GO:0000329">
    <property type="term" value="C:fungal-type vacuole membrane"/>
    <property type="evidence" value="ECO:0007669"/>
    <property type="project" value="TreeGrafter"/>
</dbReference>
<dbReference type="EMBL" id="HF936378">
    <property type="protein sequence ID" value="CCX16346.1"/>
    <property type="molecule type" value="Genomic_DNA"/>
</dbReference>
<keyword evidence="3" id="KW-0375">Hydrogen ion transport</keyword>
<dbReference type="Proteomes" id="UP000018144">
    <property type="component" value="Unassembled WGS sequence"/>
</dbReference>
<evidence type="ECO:0000256" key="3">
    <source>
        <dbReference type="ARBA" id="ARBA00022781"/>
    </source>
</evidence>
<evidence type="ECO:0000313" key="7">
    <source>
        <dbReference type="Proteomes" id="UP000018144"/>
    </source>
</evidence>
<dbReference type="PANTHER" id="PTHR10698:SF0">
    <property type="entry name" value="V-TYPE PROTON ATPASE SUBUNIT H"/>
    <property type="match status" value="1"/>
</dbReference>
<feature type="domain" description="ATPase V1 complex subunit H C-terminal" evidence="5">
    <location>
        <begin position="347"/>
        <end position="463"/>
    </location>
</feature>
<keyword evidence="2" id="KW-0813">Transport</keyword>
<evidence type="ECO:0000256" key="4">
    <source>
        <dbReference type="ARBA" id="ARBA00023065"/>
    </source>
</evidence>
<evidence type="ECO:0000256" key="1">
    <source>
        <dbReference type="ARBA" id="ARBA00008613"/>
    </source>
</evidence>
<comment type="similarity">
    <text evidence="1">Belongs to the V-ATPase H subunit family.</text>
</comment>
<dbReference type="InterPro" id="IPR004908">
    <property type="entry name" value="ATPase_V1-cplx_hsu"/>
</dbReference>
<dbReference type="OMA" id="HSGHLRW"/>
<sequence>MSFDGQNVLDEYKSLIRNRAISWESYIRFQLVTAEDVDKIRAIDTDKARRVQIVERDAKGYAQLVLGDNGILRKSSSENKLDVVQYILTWTGDLLDDVPSFANALLALLKPFEFLLQLLQQMPDPRVPLLSASILTTLIATSLTSSPDTPSAELKDALSKFYKYLSTVSKSGDQDQQDLAIRSYVALLRTQQAREIFWNMKEDTVSPLAAILEAATGGAGEAGEYARASGAVFQGGVPLQLLYHVLLVIWQLSFEETVAEEINDFCDIILPVTVIIRNSIKEKIARVSLAFLANLVTKAPENSLPPLLVTNVLPHLQTIQSRYEGDPDIAQDFETIISALTAFQLEQTTMSSYRMEVMTGHVRWSPPHRNENFWKKHAYELMQDIELIKRLSALLDSTDPQVLSVACNDISYLVREGRDAPGSKRRWEELEVKKKVMLHMANDDPEVRYEALKAVQMFLQTAF</sequence>
<keyword evidence="4" id="KW-0406">Ion transport</keyword>
<dbReference type="InterPro" id="IPR011987">
    <property type="entry name" value="ATPase_V1-cplx_hsu_C"/>
</dbReference>
<evidence type="ECO:0000256" key="2">
    <source>
        <dbReference type="ARBA" id="ARBA00022448"/>
    </source>
</evidence>
<accession>U4LB29</accession>
<dbReference type="PANTHER" id="PTHR10698">
    <property type="entry name" value="V-TYPE PROTON ATPASE SUBUNIT H"/>
    <property type="match status" value="1"/>
</dbReference>
<dbReference type="Gene3D" id="1.25.40.150">
    <property type="entry name" value="V-type ATPase, subunit H, C-terminal domain"/>
    <property type="match status" value="1"/>
</dbReference>
<dbReference type="OrthoDB" id="10263554at2759"/>
<dbReference type="InterPro" id="IPR011989">
    <property type="entry name" value="ARM-like"/>
</dbReference>